<sequence>MDTAGELILIRHGETEWSRSGRHTGRTDVALTALGEEQASALIPYLDARNVVHALVSPASRARRTAQLAGVVGVEIEADLWEWDYGGYEGRTSREIRHEHPGWYLWTDGIIPGDDAHPGESIQQVGARVDAVLDRVQILLDDGDVLVVAHGHVLRVLTARWLGLEPAAGRLFRLDTGKVSVLGKEHDRAVIAAWNIPPVV</sequence>
<dbReference type="CDD" id="cd07067">
    <property type="entry name" value="HP_PGM_like"/>
    <property type="match status" value="1"/>
</dbReference>
<dbReference type="PANTHER" id="PTHR48100:SF15">
    <property type="entry name" value="SEDOHEPTULOSE 1,7-BISPHOSPHATASE"/>
    <property type="match status" value="1"/>
</dbReference>
<protein>
    <submittedName>
        <fullName evidence="2">Histidine phosphatase family protein</fullName>
    </submittedName>
</protein>
<evidence type="ECO:0000313" key="3">
    <source>
        <dbReference type="Proteomes" id="UP000460435"/>
    </source>
</evidence>
<dbReference type="RefSeq" id="WP_162448811.1">
    <property type="nucleotide sequence ID" value="NZ_WLZY01000001.1"/>
</dbReference>
<dbReference type="Proteomes" id="UP000460435">
    <property type="component" value="Unassembled WGS sequence"/>
</dbReference>
<dbReference type="EMBL" id="WLZY01000001">
    <property type="protein sequence ID" value="NDL56189.1"/>
    <property type="molecule type" value="Genomic_DNA"/>
</dbReference>
<dbReference type="PANTHER" id="PTHR48100">
    <property type="entry name" value="BROAD-SPECIFICITY PHOSPHATASE YOR283W-RELATED"/>
    <property type="match status" value="1"/>
</dbReference>
<feature type="binding site" evidence="1">
    <location>
        <begin position="24"/>
        <end position="25"/>
    </location>
    <ligand>
        <name>substrate</name>
    </ligand>
</feature>
<organism evidence="2 3">
    <name type="scientific">Phytoactinopolyspora mesophila</name>
    <dbReference type="NCBI Taxonomy" id="2650750"/>
    <lineage>
        <taxon>Bacteria</taxon>
        <taxon>Bacillati</taxon>
        <taxon>Actinomycetota</taxon>
        <taxon>Actinomycetes</taxon>
        <taxon>Jiangellales</taxon>
        <taxon>Jiangellaceae</taxon>
        <taxon>Phytoactinopolyspora</taxon>
    </lineage>
</organism>
<dbReference type="GO" id="GO:0070297">
    <property type="term" value="P:regulation of phosphorelay signal transduction system"/>
    <property type="evidence" value="ECO:0007669"/>
    <property type="project" value="TreeGrafter"/>
</dbReference>
<dbReference type="Gene3D" id="3.40.50.1240">
    <property type="entry name" value="Phosphoglycerate mutase-like"/>
    <property type="match status" value="1"/>
</dbReference>
<dbReference type="AlphaFoldDB" id="A0A7K3LYV8"/>
<dbReference type="SUPFAM" id="SSF53254">
    <property type="entry name" value="Phosphoglycerate mutase-like"/>
    <property type="match status" value="1"/>
</dbReference>
<dbReference type="InterPro" id="IPR029033">
    <property type="entry name" value="His_PPase_superfam"/>
</dbReference>
<evidence type="ECO:0000313" key="2">
    <source>
        <dbReference type="EMBL" id="NDL56189.1"/>
    </source>
</evidence>
<gene>
    <name evidence="2" type="ORF">F7O44_03770</name>
</gene>
<name>A0A7K3LYV8_9ACTN</name>
<dbReference type="GO" id="GO:0101006">
    <property type="term" value="F:protein histidine phosphatase activity"/>
    <property type="evidence" value="ECO:0007669"/>
    <property type="project" value="TreeGrafter"/>
</dbReference>
<evidence type="ECO:0000256" key="1">
    <source>
        <dbReference type="PIRSR" id="PIRSR613078-2"/>
    </source>
</evidence>
<reference evidence="2 3" key="1">
    <citation type="submission" date="2019-11" db="EMBL/GenBank/DDBJ databases">
        <authorList>
            <person name="Li X.-J."/>
            <person name="Feng X.-M."/>
        </authorList>
    </citation>
    <scope>NUCLEOTIDE SEQUENCE [LARGE SCALE GENOMIC DNA]</scope>
    <source>
        <strain evidence="2 3">XMNu-373</strain>
    </source>
</reference>
<accession>A0A7K3LYV8</accession>
<feature type="binding site" evidence="1">
    <location>
        <position position="61"/>
    </location>
    <ligand>
        <name>substrate</name>
    </ligand>
</feature>
<comment type="caution">
    <text evidence="2">The sequence shown here is derived from an EMBL/GenBank/DDBJ whole genome shotgun (WGS) entry which is preliminary data.</text>
</comment>
<dbReference type="Pfam" id="PF00300">
    <property type="entry name" value="His_Phos_1"/>
    <property type="match status" value="1"/>
</dbReference>
<proteinExistence type="predicted"/>
<dbReference type="SMART" id="SM00855">
    <property type="entry name" value="PGAM"/>
    <property type="match status" value="1"/>
</dbReference>
<dbReference type="InterPro" id="IPR013078">
    <property type="entry name" value="His_Pase_superF_clade-1"/>
</dbReference>
<keyword evidence="3" id="KW-1185">Reference proteome</keyword>
<dbReference type="InterPro" id="IPR050275">
    <property type="entry name" value="PGM_Phosphatase"/>
</dbReference>